<dbReference type="OrthoDB" id="8265479at2"/>
<keyword evidence="2" id="KW-1185">Reference proteome</keyword>
<comment type="caution">
    <text evidence="1">The sequence shown here is derived from an EMBL/GenBank/DDBJ whole genome shotgun (WGS) entry which is preliminary data.</text>
</comment>
<protein>
    <submittedName>
        <fullName evidence="1">Uncharacterized protein</fullName>
    </submittedName>
</protein>
<reference evidence="1 2" key="1">
    <citation type="submission" date="2018-05" db="EMBL/GenBank/DDBJ databases">
        <title>Comparative genomic sequence analysis between strain HN4 and CCM 8460T (Falsochrobactrum ovis) will provide more evidence to prove that HN4 is a new species of Falsochrobactrum.</title>
        <authorList>
            <person name="Lyu W."/>
            <person name="Sun L."/>
            <person name="Yao L."/>
        </authorList>
    </citation>
    <scope>NUCLEOTIDE SEQUENCE [LARGE SCALE GENOMIC DNA]</scope>
    <source>
        <strain evidence="1 2">HN4</strain>
    </source>
</reference>
<organism evidence="1 2">
    <name type="scientific">Falsochrobactrum shanghaiense</name>
    <dbReference type="NCBI Taxonomy" id="2201899"/>
    <lineage>
        <taxon>Bacteria</taxon>
        <taxon>Pseudomonadati</taxon>
        <taxon>Pseudomonadota</taxon>
        <taxon>Alphaproteobacteria</taxon>
        <taxon>Hyphomicrobiales</taxon>
        <taxon>Brucellaceae</taxon>
        <taxon>Falsochrobactrum</taxon>
    </lineage>
</organism>
<dbReference type="EMBL" id="QGDB01000002">
    <property type="protein sequence ID" value="PWL18820.1"/>
    <property type="molecule type" value="Genomic_DNA"/>
</dbReference>
<dbReference type="RefSeq" id="WP_109705890.1">
    <property type="nucleotide sequence ID" value="NZ_QGDB01000002.1"/>
</dbReference>
<gene>
    <name evidence="1" type="ORF">DKP76_07080</name>
</gene>
<dbReference type="Proteomes" id="UP000245865">
    <property type="component" value="Unassembled WGS sequence"/>
</dbReference>
<evidence type="ECO:0000313" key="2">
    <source>
        <dbReference type="Proteomes" id="UP000245865"/>
    </source>
</evidence>
<sequence length="202" mass="21986">MAITYPYDILSDFPGWSTDFDLVYRQETSRTAIGQTFVKDFGSPLWQATYQSRSMKPNELDAWRARLKGLEGGLKQFFGRPTSRCYPVAYPNGTGMGNVATVKVGTIGANRNTMTMTGLPAGYVVNVGDYLQIAPNNLHQVVNVAGAEIEIRPHLWPTITTGNAVTLVKPSCLMTIVPGSISTTAELATGRGVVTFQGFESR</sequence>
<accession>A0A316JUH6</accession>
<evidence type="ECO:0000313" key="1">
    <source>
        <dbReference type="EMBL" id="PWL18820.1"/>
    </source>
</evidence>
<proteinExistence type="predicted"/>
<name>A0A316JUH6_9HYPH</name>
<dbReference type="AlphaFoldDB" id="A0A316JUH6"/>